<feature type="domain" description="4Fe-4S ferredoxin-type" evidence="6">
    <location>
        <begin position="34"/>
        <end position="64"/>
    </location>
</feature>
<dbReference type="eggNOG" id="COG1143">
    <property type="taxonomic scope" value="Bacteria"/>
</dbReference>
<dbReference type="RefSeq" id="WP_036935087.1">
    <property type="nucleotide sequence ID" value="NZ_JQKC01000001.1"/>
</dbReference>
<dbReference type="GO" id="GO:0051539">
    <property type="term" value="F:4 iron, 4 sulfur cluster binding"/>
    <property type="evidence" value="ECO:0007669"/>
    <property type="project" value="UniProtKB-KW"/>
</dbReference>
<keyword evidence="5" id="KW-0411">Iron-sulfur</keyword>
<dbReference type="PROSITE" id="PS00198">
    <property type="entry name" value="4FE4S_FER_1"/>
    <property type="match status" value="2"/>
</dbReference>
<dbReference type="GO" id="GO:0046872">
    <property type="term" value="F:metal ion binding"/>
    <property type="evidence" value="ECO:0007669"/>
    <property type="project" value="UniProtKB-KW"/>
</dbReference>
<dbReference type="InterPro" id="IPR017896">
    <property type="entry name" value="4Fe4S_Fe-S-bd"/>
</dbReference>
<sequence length="127" mass="14127">MFDMIGSIFKNLSSKPATRKYPLEKRPAFKNSRGQISGIDIDQCIFCGICQRKCPADALAVSKAEKSWEIDQFRCIICGACVELCPKKCIIMEDEHKTSAYNKEKYKAVQKAAPQAAPQPPAPKEGQ</sequence>
<comment type="caution">
    <text evidence="7">The sequence shown here is derived from an EMBL/GenBank/DDBJ whole genome shotgun (WGS) entry which is preliminary data.</text>
</comment>
<dbReference type="PANTHER" id="PTHR10849:SF35">
    <property type="entry name" value="FORMATE HYDROGENLYASE SUBUNIT 6-RELATED"/>
    <property type="match status" value="1"/>
</dbReference>
<evidence type="ECO:0000256" key="5">
    <source>
        <dbReference type="ARBA" id="ARBA00023014"/>
    </source>
</evidence>
<dbReference type="GO" id="GO:0003954">
    <property type="term" value="F:NADH dehydrogenase activity"/>
    <property type="evidence" value="ECO:0007669"/>
    <property type="project" value="TreeGrafter"/>
</dbReference>
<evidence type="ECO:0000256" key="1">
    <source>
        <dbReference type="ARBA" id="ARBA00022485"/>
    </source>
</evidence>
<dbReference type="Gene3D" id="3.30.70.3270">
    <property type="match status" value="1"/>
</dbReference>
<evidence type="ECO:0000313" key="7">
    <source>
        <dbReference type="EMBL" id="KNY29679.1"/>
    </source>
</evidence>
<evidence type="ECO:0000313" key="8">
    <source>
        <dbReference type="Proteomes" id="UP000036923"/>
    </source>
</evidence>
<keyword evidence="3" id="KW-0677">Repeat</keyword>
<dbReference type="PROSITE" id="PS51379">
    <property type="entry name" value="4FE4S_FER_2"/>
    <property type="match status" value="2"/>
</dbReference>
<evidence type="ECO:0000259" key="6">
    <source>
        <dbReference type="PROSITE" id="PS51379"/>
    </source>
</evidence>
<dbReference type="STRING" id="398512.Bccel_4953"/>
<dbReference type="PATRIC" id="fig|398512.5.peg.5192"/>
<gene>
    <name evidence="7" type="ORF">Bccel_4953</name>
</gene>
<dbReference type="InterPro" id="IPR010226">
    <property type="entry name" value="NADH_quinone_OxRdtase_chainI"/>
</dbReference>
<keyword evidence="1" id="KW-0004">4Fe-4S</keyword>
<evidence type="ECO:0000256" key="4">
    <source>
        <dbReference type="ARBA" id="ARBA00023004"/>
    </source>
</evidence>
<accession>A0A0L6JVC4</accession>
<dbReference type="Proteomes" id="UP000036923">
    <property type="component" value="Unassembled WGS sequence"/>
</dbReference>
<name>A0A0L6JVC4_9FIRM</name>
<organism evidence="7 8">
    <name type="scientific">Pseudobacteroides cellulosolvens ATCC 35603 = DSM 2933</name>
    <dbReference type="NCBI Taxonomy" id="398512"/>
    <lineage>
        <taxon>Bacteria</taxon>
        <taxon>Bacillati</taxon>
        <taxon>Bacillota</taxon>
        <taxon>Clostridia</taxon>
        <taxon>Eubacteriales</taxon>
        <taxon>Oscillospiraceae</taxon>
        <taxon>Pseudobacteroides</taxon>
    </lineage>
</organism>
<reference evidence="8" key="1">
    <citation type="submission" date="2015-07" db="EMBL/GenBank/DDBJ databases">
        <title>Near-Complete Genome Sequence of the Cellulolytic Bacterium Bacteroides (Pseudobacteroides) cellulosolvens ATCC 35603.</title>
        <authorList>
            <person name="Dassa B."/>
            <person name="Utturkar S.M."/>
            <person name="Klingeman D.M."/>
            <person name="Hurt R.A."/>
            <person name="Keller M."/>
            <person name="Xu J."/>
            <person name="Reddy Y.H.K."/>
            <person name="Borovok I."/>
            <person name="Grinberg I.R."/>
            <person name="Lamed R."/>
            <person name="Zhivin O."/>
            <person name="Bayer E.A."/>
            <person name="Brown S.D."/>
        </authorList>
    </citation>
    <scope>NUCLEOTIDE SEQUENCE [LARGE SCALE GENOMIC DNA]</scope>
    <source>
        <strain evidence="8">DSM 2933</strain>
    </source>
</reference>
<keyword evidence="2" id="KW-0479">Metal-binding</keyword>
<keyword evidence="4" id="KW-0408">Iron</keyword>
<dbReference type="Pfam" id="PF13237">
    <property type="entry name" value="Fer4_10"/>
    <property type="match status" value="1"/>
</dbReference>
<evidence type="ECO:0000256" key="3">
    <source>
        <dbReference type="ARBA" id="ARBA00022737"/>
    </source>
</evidence>
<keyword evidence="8" id="KW-1185">Reference proteome</keyword>
<dbReference type="PANTHER" id="PTHR10849">
    <property type="entry name" value="NADH DEHYDROGENASE UBIQUINONE IRON-SULFUR PROTEIN 8, MITOCHONDRIAL"/>
    <property type="match status" value="1"/>
</dbReference>
<evidence type="ECO:0000256" key="2">
    <source>
        <dbReference type="ARBA" id="ARBA00022723"/>
    </source>
</evidence>
<dbReference type="EMBL" id="LGTC01000001">
    <property type="protein sequence ID" value="KNY29679.1"/>
    <property type="molecule type" value="Genomic_DNA"/>
</dbReference>
<dbReference type="InterPro" id="IPR017900">
    <property type="entry name" value="4Fe4S_Fe_S_CS"/>
</dbReference>
<dbReference type="OrthoDB" id="9803192at2"/>
<dbReference type="SUPFAM" id="SSF46548">
    <property type="entry name" value="alpha-helical ferredoxin"/>
    <property type="match status" value="1"/>
</dbReference>
<proteinExistence type="predicted"/>
<feature type="domain" description="4Fe-4S ferredoxin-type" evidence="6">
    <location>
        <begin position="66"/>
        <end position="95"/>
    </location>
</feature>
<protein>
    <submittedName>
        <fullName evidence="7">4Fe-4S ferredoxin, iron-sulpur binding domain-containing protein</fullName>
    </submittedName>
</protein>
<dbReference type="GO" id="GO:0016020">
    <property type="term" value="C:membrane"/>
    <property type="evidence" value="ECO:0007669"/>
    <property type="project" value="InterPro"/>
</dbReference>
<dbReference type="AlphaFoldDB" id="A0A0L6JVC4"/>
<dbReference type="GO" id="GO:0009060">
    <property type="term" value="P:aerobic respiration"/>
    <property type="evidence" value="ECO:0007669"/>
    <property type="project" value="TreeGrafter"/>
</dbReference>